<dbReference type="InterPro" id="IPR023187">
    <property type="entry name" value="Tscrpt_reg_MarR-type_CS"/>
</dbReference>
<dbReference type="Proteomes" id="UP001501447">
    <property type="component" value="Unassembled WGS sequence"/>
</dbReference>
<evidence type="ECO:0000313" key="7">
    <source>
        <dbReference type="Proteomes" id="UP001501447"/>
    </source>
</evidence>
<evidence type="ECO:0000256" key="4">
    <source>
        <dbReference type="SAM" id="MobiDB-lite"/>
    </source>
</evidence>
<evidence type="ECO:0000313" key="6">
    <source>
        <dbReference type="EMBL" id="GAA2633694.1"/>
    </source>
</evidence>
<accession>A0ABP6D2E8</accession>
<gene>
    <name evidence="6" type="ORF">GCM10009863_57410</name>
</gene>
<feature type="domain" description="HTH marR-type" evidence="5">
    <location>
        <begin position="12"/>
        <end position="142"/>
    </location>
</feature>
<dbReference type="InterPro" id="IPR036388">
    <property type="entry name" value="WH-like_DNA-bd_sf"/>
</dbReference>
<feature type="region of interest" description="Disordered" evidence="4">
    <location>
        <begin position="142"/>
        <end position="175"/>
    </location>
</feature>
<dbReference type="Pfam" id="PF01047">
    <property type="entry name" value="MarR"/>
    <property type="match status" value="1"/>
</dbReference>
<dbReference type="PRINTS" id="PR00598">
    <property type="entry name" value="HTHMARR"/>
</dbReference>
<evidence type="ECO:0000256" key="2">
    <source>
        <dbReference type="ARBA" id="ARBA00023125"/>
    </source>
</evidence>
<dbReference type="SMART" id="SM00347">
    <property type="entry name" value="HTH_MARR"/>
    <property type="match status" value="1"/>
</dbReference>
<dbReference type="EMBL" id="BAAARJ010000022">
    <property type="protein sequence ID" value="GAA2633694.1"/>
    <property type="molecule type" value="Genomic_DNA"/>
</dbReference>
<dbReference type="Gene3D" id="1.10.10.10">
    <property type="entry name" value="Winged helix-like DNA-binding domain superfamily/Winged helix DNA-binding domain"/>
    <property type="match status" value="1"/>
</dbReference>
<sequence>MHCSVMDEQTLNEELHDCLFAVRTQVHGELKELARQSGLTDTQTDALWRLSRGPEMTARRLAESLQCDASTATSMIDRLERRGLVRREAHPTDRRVKVIRLTPEGCAMRDRIVRHTAERSPFARLGLEDRLRLHALLQEAVGAGRPGDDEGAEAAGAPEEAGSVGEAGALEEGQR</sequence>
<keyword evidence="7" id="KW-1185">Reference proteome</keyword>
<keyword evidence="3" id="KW-0804">Transcription</keyword>
<dbReference type="PANTHER" id="PTHR33164:SF57">
    <property type="entry name" value="MARR-FAMILY TRANSCRIPTIONAL REGULATOR"/>
    <property type="match status" value="1"/>
</dbReference>
<dbReference type="PROSITE" id="PS50995">
    <property type="entry name" value="HTH_MARR_2"/>
    <property type="match status" value="1"/>
</dbReference>
<feature type="compositionally biased region" description="Low complexity" evidence="4">
    <location>
        <begin position="153"/>
        <end position="175"/>
    </location>
</feature>
<evidence type="ECO:0000256" key="3">
    <source>
        <dbReference type="ARBA" id="ARBA00023163"/>
    </source>
</evidence>
<reference evidence="7" key="1">
    <citation type="journal article" date="2019" name="Int. J. Syst. Evol. Microbiol.">
        <title>The Global Catalogue of Microorganisms (GCM) 10K type strain sequencing project: providing services to taxonomists for standard genome sequencing and annotation.</title>
        <authorList>
            <consortium name="The Broad Institute Genomics Platform"/>
            <consortium name="The Broad Institute Genome Sequencing Center for Infectious Disease"/>
            <person name="Wu L."/>
            <person name="Ma J."/>
        </authorList>
    </citation>
    <scope>NUCLEOTIDE SEQUENCE [LARGE SCALE GENOMIC DNA]</scope>
    <source>
        <strain evidence="7">JCM 16373</strain>
    </source>
</reference>
<comment type="caution">
    <text evidence="6">The sequence shown here is derived from an EMBL/GenBank/DDBJ whole genome shotgun (WGS) entry which is preliminary data.</text>
</comment>
<keyword evidence="1" id="KW-0805">Transcription regulation</keyword>
<evidence type="ECO:0000259" key="5">
    <source>
        <dbReference type="PROSITE" id="PS50995"/>
    </source>
</evidence>
<organism evidence="6 7">
    <name type="scientific">Streptomyces axinellae</name>
    <dbReference type="NCBI Taxonomy" id="552788"/>
    <lineage>
        <taxon>Bacteria</taxon>
        <taxon>Bacillati</taxon>
        <taxon>Actinomycetota</taxon>
        <taxon>Actinomycetes</taxon>
        <taxon>Kitasatosporales</taxon>
        <taxon>Streptomycetaceae</taxon>
        <taxon>Streptomyces</taxon>
    </lineage>
</organism>
<dbReference type="SUPFAM" id="SSF46785">
    <property type="entry name" value="Winged helix' DNA-binding domain"/>
    <property type="match status" value="1"/>
</dbReference>
<dbReference type="PROSITE" id="PS01117">
    <property type="entry name" value="HTH_MARR_1"/>
    <property type="match status" value="1"/>
</dbReference>
<dbReference type="InterPro" id="IPR000835">
    <property type="entry name" value="HTH_MarR-typ"/>
</dbReference>
<name>A0ABP6D2E8_9ACTN</name>
<keyword evidence="2" id="KW-0238">DNA-binding</keyword>
<dbReference type="InterPro" id="IPR036390">
    <property type="entry name" value="WH_DNA-bd_sf"/>
</dbReference>
<dbReference type="PANTHER" id="PTHR33164">
    <property type="entry name" value="TRANSCRIPTIONAL REGULATOR, MARR FAMILY"/>
    <property type="match status" value="1"/>
</dbReference>
<protein>
    <recommendedName>
        <fullName evidence="5">HTH marR-type domain-containing protein</fullName>
    </recommendedName>
</protein>
<proteinExistence type="predicted"/>
<evidence type="ECO:0000256" key="1">
    <source>
        <dbReference type="ARBA" id="ARBA00023015"/>
    </source>
</evidence>
<dbReference type="InterPro" id="IPR039422">
    <property type="entry name" value="MarR/SlyA-like"/>
</dbReference>